<keyword evidence="2" id="KW-1185">Reference proteome</keyword>
<name>A0AAN8WCZ9_HALRR</name>
<organism evidence="1 2">
    <name type="scientific">Halocaridina rubra</name>
    <name type="common">Hawaiian red shrimp</name>
    <dbReference type="NCBI Taxonomy" id="373956"/>
    <lineage>
        <taxon>Eukaryota</taxon>
        <taxon>Metazoa</taxon>
        <taxon>Ecdysozoa</taxon>
        <taxon>Arthropoda</taxon>
        <taxon>Crustacea</taxon>
        <taxon>Multicrustacea</taxon>
        <taxon>Malacostraca</taxon>
        <taxon>Eumalacostraca</taxon>
        <taxon>Eucarida</taxon>
        <taxon>Decapoda</taxon>
        <taxon>Pleocyemata</taxon>
        <taxon>Caridea</taxon>
        <taxon>Atyoidea</taxon>
        <taxon>Atyidae</taxon>
        <taxon>Halocaridina</taxon>
    </lineage>
</organism>
<accession>A0AAN8WCZ9</accession>
<dbReference type="EMBL" id="JAXCGZ010021557">
    <property type="protein sequence ID" value="KAK7047972.1"/>
    <property type="molecule type" value="Genomic_DNA"/>
</dbReference>
<proteinExistence type="predicted"/>
<comment type="caution">
    <text evidence="1">The sequence shown here is derived from an EMBL/GenBank/DDBJ whole genome shotgun (WGS) entry which is preliminary data.</text>
</comment>
<reference evidence="1 2" key="1">
    <citation type="submission" date="2023-11" db="EMBL/GenBank/DDBJ databases">
        <title>Halocaridina rubra genome assembly.</title>
        <authorList>
            <person name="Smith C."/>
        </authorList>
    </citation>
    <scope>NUCLEOTIDE SEQUENCE [LARGE SCALE GENOMIC DNA]</scope>
    <source>
        <strain evidence="1">EP-1</strain>
        <tissue evidence="1">Whole</tissue>
    </source>
</reference>
<evidence type="ECO:0000313" key="2">
    <source>
        <dbReference type="Proteomes" id="UP001381693"/>
    </source>
</evidence>
<protein>
    <submittedName>
        <fullName evidence="1">Uncharacterized protein</fullName>
    </submittedName>
</protein>
<evidence type="ECO:0000313" key="1">
    <source>
        <dbReference type="EMBL" id="KAK7047972.1"/>
    </source>
</evidence>
<sequence>MSLLAYRGHFGFSQPGNYAGGVVEILQRKIAPPLGCDVGARCTRRVIPLLWFLRIPFVYVTCGTP</sequence>
<dbReference type="AlphaFoldDB" id="A0AAN8WCZ9"/>
<dbReference type="Proteomes" id="UP001381693">
    <property type="component" value="Unassembled WGS sequence"/>
</dbReference>
<gene>
    <name evidence="1" type="ORF">SK128_003807</name>
</gene>